<dbReference type="Proteomes" id="UP000001596">
    <property type="component" value="Chromosome 1"/>
</dbReference>
<protein>
    <submittedName>
        <fullName evidence="1">Uncharacterized protein</fullName>
    </submittedName>
</protein>
<dbReference type="AlphaFoldDB" id="B9JXL0"/>
<gene>
    <name evidence="1" type="ordered locus">Avi_2757</name>
</gene>
<reference evidence="1 2" key="1">
    <citation type="journal article" date="2009" name="J. Bacteriol.">
        <title>Genome sequences of three Agrobacterium biovars help elucidate the evolution of multichromosome genomes in bacteria.</title>
        <authorList>
            <person name="Slater S.C."/>
            <person name="Goldman B.S."/>
            <person name="Goodner B."/>
            <person name="Setubal J.C."/>
            <person name="Farrand S.K."/>
            <person name="Nester E.W."/>
            <person name="Burr T.J."/>
            <person name="Banta L."/>
            <person name="Dickerman A.W."/>
            <person name="Paulsen I."/>
            <person name="Otten L."/>
            <person name="Suen G."/>
            <person name="Welch R."/>
            <person name="Almeida N.F."/>
            <person name="Arnold F."/>
            <person name="Burton O.T."/>
            <person name="Du Z."/>
            <person name="Ewing A."/>
            <person name="Godsy E."/>
            <person name="Heisel S."/>
            <person name="Houmiel K.L."/>
            <person name="Jhaveri J."/>
            <person name="Lu J."/>
            <person name="Miller N.M."/>
            <person name="Norton S."/>
            <person name="Chen Q."/>
            <person name="Phoolcharoen W."/>
            <person name="Ohlin V."/>
            <person name="Ondrusek D."/>
            <person name="Pride N."/>
            <person name="Stricklin S.L."/>
            <person name="Sun J."/>
            <person name="Wheeler C."/>
            <person name="Wilson L."/>
            <person name="Zhu H."/>
            <person name="Wood D.W."/>
        </authorList>
    </citation>
    <scope>NUCLEOTIDE SEQUENCE [LARGE SCALE GENOMIC DNA]</scope>
    <source>
        <strain evidence="2">S4 / ATCC BAA-846</strain>
    </source>
</reference>
<evidence type="ECO:0000313" key="2">
    <source>
        <dbReference type="Proteomes" id="UP000001596"/>
    </source>
</evidence>
<dbReference type="HOGENOM" id="CLU_2233647_0_0_5"/>
<dbReference type="eggNOG" id="ENOG5031552">
    <property type="taxonomic scope" value="Bacteria"/>
</dbReference>
<keyword evidence="2" id="KW-1185">Reference proteome</keyword>
<evidence type="ECO:0000313" key="1">
    <source>
        <dbReference type="EMBL" id="ACM36987.1"/>
    </source>
</evidence>
<name>B9JXL0_ALLAM</name>
<sequence length="106" mass="11853">MSITTDFIAELICGANRLDHLDAFQKRRLLERAVITIREMREAIGMMSGPGRDVALDIHTTALSIPKGWRTDDQVRDALLTAAAMIRDLHIILDSKTSIRISPLAR</sequence>
<accession>B9JXL0</accession>
<dbReference type="EMBL" id="CP000633">
    <property type="protein sequence ID" value="ACM36987.1"/>
    <property type="molecule type" value="Genomic_DNA"/>
</dbReference>
<dbReference type="KEGG" id="avi:Avi_2757"/>
<organism evidence="1 2">
    <name type="scientific">Allorhizobium ampelinum (strain ATCC BAA-846 / DSM 112012 / S4)</name>
    <name type="common">Agrobacterium vitis (strain S4)</name>
    <dbReference type="NCBI Taxonomy" id="311402"/>
    <lineage>
        <taxon>Bacteria</taxon>
        <taxon>Pseudomonadati</taxon>
        <taxon>Pseudomonadota</taxon>
        <taxon>Alphaproteobacteria</taxon>
        <taxon>Hyphomicrobiales</taxon>
        <taxon>Rhizobiaceae</taxon>
        <taxon>Rhizobium/Agrobacterium group</taxon>
        <taxon>Allorhizobium</taxon>
        <taxon>Allorhizobium ampelinum</taxon>
    </lineage>
</organism>
<proteinExistence type="predicted"/>